<evidence type="ECO:0000313" key="2">
    <source>
        <dbReference type="EMBL" id="MFC5887185.1"/>
    </source>
</evidence>
<proteinExistence type="predicted"/>
<evidence type="ECO:0000313" key="3">
    <source>
        <dbReference type="Proteomes" id="UP001596067"/>
    </source>
</evidence>
<sequence length="295" mass="32936">MNGDVRPVDLVSVVIPARNAETTIAAQLEALCRQTYQGPWEVVVVENGSSDGTRALLRCWRQRMPQLRVVDCAEARGVNHARNLGCRHAHGDFVLMCDADDVVAPGWMAGLVDALRTDPAVGGALERRLLNGPVALAARPPKKSDALLDTFGFLPYPAGANCGFHRELWNRLGGFDESYRYGGDDTEFFWRAQLAGYRLAFAPHAVVHYRLRDETRAIARQFYGYGRSHPKLYREFAGHGMPSSRPADAARAWWTLLVQTPDLVGPVDRRARFLAQLALRTGRLVSSARYRRCYL</sequence>
<dbReference type="PANTHER" id="PTHR43685:SF2">
    <property type="entry name" value="GLYCOSYLTRANSFERASE 2-LIKE DOMAIN-CONTAINING PROTEIN"/>
    <property type="match status" value="1"/>
</dbReference>
<dbReference type="PANTHER" id="PTHR43685">
    <property type="entry name" value="GLYCOSYLTRANSFERASE"/>
    <property type="match status" value="1"/>
</dbReference>
<name>A0ABW1EZX7_9ACTN</name>
<gene>
    <name evidence="2" type="ORF">ACFP0N_19635</name>
</gene>
<dbReference type="Pfam" id="PF00535">
    <property type="entry name" value="Glycos_transf_2"/>
    <property type="match status" value="1"/>
</dbReference>
<dbReference type="RefSeq" id="WP_313761510.1">
    <property type="nucleotide sequence ID" value="NZ_BAAAVH010000077.1"/>
</dbReference>
<dbReference type="InterPro" id="IPR001173">
    <property type="entry name" value="Glyco_trans_2-like"/>
</dbReference>
<feature type="domain" description="Glycosyltransferase 2-like" evidence="1">
    <location>
        <begin position="12"/>
        <end position="167"/>
    </location>
</feature>
<dbReference type="EC" id="2.4.-.-" evidence="2"/>
<dbReference type="GO" id="GO:0016757">
    <property type="term" value="F:glycosyltransferase activity"/>
    <property type="evidence" value="ECO:0007669"/>
    <property type="project" value="UniProtKB-KW"/>
</dbReference>
<dbReference type="Gene3D" id="3.90.550.10">
    <property type="entry name" value="Spore Coat Polysaccharide Biosynthesis Protein SpsA, Chain A"/>
    <property type="match status" value="1"/>
</dbReference>
<dbReference type="Proteomes" id="UP001596067">
    <property type="component" value="Unassembled WGS sequence"/>
</dbReference>
<keyword evidence="2" id="KW-0328">Glycosyltransferase</keyword>
<dbReference type="SUPFAM" id="SSF53448">
    <property type="entry name" value="Nucleotide-diphospho-sugar transferases"/>
    <property type="match status" value="1"/>
</dbReference>
<organism evidence="2 3">
    <name type="scientific">Kitasatospora aburaviensis</name>
    <dbReference type="NCBI Taxonomy" id="67265"/>
    <lineage>
        <taxon>Bacteria</taxon>
        <taxon>Bacillati</taxon>
        <taxon>Actinomycetota</taxon>
        <taxon>Actinomycetes</taxon>
        <taxon>Kitasatosporales</taxon>
        <taxon>Streptomycetaceae</taxon>
        <taxon>Kitasatospora</taxon>
    </lineage>
</organism>
<protein>
    <submittedName>
        <fullName evidence="2">Glycosyltransferase</fullName>
        <ecNumber evidence="2">2.4.-.-</ecNumber>
    </submittedName>
</protein>
<keyword evidence="3" id="KW-1185">Reference proteome</keyword>
<evidence type="ECO:0000259" key="1">
    <source>
        <dbReference type="Pfam" id="PF00535"/>
    </source>
</evidence>
<reference evidence="3" key="1">
    <citation type="journal article" date="2019" name="Int. J. Syst. Evol. Microbiol.">
        <title>The Global Catalogue of Microorganisms (GCM) 10K type strain sequencing project: providing services to taxonomists for standard genome sequencing and annotation.</title>
        <authorList>
            <consortium name="The Broad Institute Genomics Platform"/>
            <consortium name="The Broad Institute Genome Sequencing Center for Infectious Disease"/>
            <person name="Wu L."/>
            <person name="Ma J."/>
        </authorList>
    </citation>
    <scope>NUCLEOTIDE SEQUENCE [LARGE SCALE GENOMIC DNA]</scope>
    <source>
        <strain evidence="3">CGMCC 4.1469</strain>
    </source>
</reference>
<comment type="caution">
    <text evidence="2">The sequence shown here is derived from an EMBL/GenBank/DDBJ whole genome shotgun (WGS) entry which is preliminary data.</text>
</comment>
<dbReference type="EMBL" id="JBHSOD010000024">
    <property type="protein sequence ID" value="MFC5887185.1"/>
    <property type="molecule type" value="Genomic_DNA"/>
</dbReference>
<dbReference type="InterPro" id="IPR050834">
    <property type="entry name" value="Glycosyltransf_2"/>
</dbReference>
<accession>A0ABW1EZX7</accession>
<dbReference type="InterPro" id="IPR029044">
    <property type="entry name" value="Nucleotide-diphossugar_trans"/>
</dbReference>
<keyword evidence="2" id="KW-0808">Transferase</keyword>